<gene>
    <name evidence="1" type="ORF">WKW80_05185</name>
</gene>
<keyword evidence="2" id="KW-1185">Reference proteome</keyword>
<name>A0ABU8VUE5_9BURK</name>
<reference evidence="1 2" key="1">
    <citation type="submission" date="2024-03" db="EMBL/GenBank/DDBJ databases">
        <title>Novel species of the genus Variovorax.</title>
        <authorList>
            <person name="Liu Q."/>
            <person name="Xin Y.-H."/>
        </authorList>
    </citation>
    <scope>NUCLEOTIDE SEQUENCE [LARGE SCALE GENOMIC DNA]</scope>
    <source>
        <strain evidence="1 2">KACC 18501</strain>
    </source>
</reference>
<protein>
    <submittedName>
        <fullName evidence="1">AlpA family phage regulatory protein</fullName>
    </submittedName>
</protein>
<comment type="caution">
    <text evidence="1">The sequence shown here is derived from an EMBL/GenBank/DDBJ whole genome shotgun (WGS) entry which is preliminary data.</text>
</comment>
<proteinExistence type="predicted"/>
<evidence type="ECO:0000313" key="1">
    <source>
        <dbReference type="EMBL" id="MEJ8821431.1"/>
    </source>
</evidence>
<dbReference type="RefSeq" id="WP_340362481.1">
    <property type="nucleotide sequence ID" value="NZ_JBBKZV010000002.1"/>
</dbReference>
<dbReference type="EMBL" id="JBBKZV010000002">
    <property type="protein sequence ID" value="MEJ8821431.1"/>
    <property type="molecule type" value="Genomic_DNA"/>
</dbReference>
<sequence>MKRPRTTDAQPVFNIRPLYLARDHAAAYLALSVGTLDNLVARGDAPKPRKLSQGRVGWLVDDLDAWGRARPESDILPPVNSGLGRAGKPL</sequence>
<dbReference type="Proteomes" id="UP001363010">
    <property type="component" value="Unassembled WGS sequence"/>
</dbReference>
<organism evidence="1 2">
    <name type="scientific">Variovorax humicola</name>
    <dbReference type="NCBI Taxonomy" id="1769758"/>
    <lineage>
        <taxon>Bacteria</taxon>
        <taxon>Pseudomonadati</taxon>
        <taxon>Pseudomonadota</taxon>
        <taxon>Betaproteobacteria</taxon>
        <taxon>Burkholderiales</taxon>
        <taxon>Comamonadaceae</taxon>
        <taxon>Variovorax</taxon>
    </lineage>
</organism>
<accession>A0ABU8VUE5</accession>
<evidence type="ECO:0000313" key="2">
    <source>
        <dbReference type="Proteomes" id="UP001363010"/>
    </source>
</evidence>